<keyword evidence="7" id="KW-1185">Reference proteome</keyword>
<protein>
    <submittedName>
        <fullName evidence="6">Transcriptional regulator</fullName>
    </submittedName>
</protein>
<organism evidence="6 7">
    <name type="scientific">Limnobacter litoralis</name>
    <dbReference type="NCBI Taxonomy" id="481366"/>
    <lineage>
        <taxon>Bacteria</taxon>
        <taxon>Pseudomonadati</taxon>
        <taxon>Pseudomonadota</taxon>
        <taxon>Betaproteobacteria</taxon>
        <taxon>Burkholderiales</taxon>
        <taxon>Burkholderiaceae</taxon>
        <taxon>Limnobacter</taxon>
    </lineage>
</organism>
<dbReference type="Gene3D" id="3.40.190.10">
    <property type="entry name" value="Periplasmic binding protein-like II"/>
    <property type="match status" value="2"/>
</dbReference>
<evidence type="ECO:0000313" key="7">
    <source>
        <dbReference type="Proteomes" id="UP001156664"/>
    </source>
</evidence>
<evidence type="ECO:0000256" key="3">
    <source>
        <dbReference type="ARBA" id="ARBA00023125"/>
    </source>
</evidence>
<keyword evidence="4" id="KW-0804">Transcription</keyword>
<dbReference type="Pfam" id="PF00126">
    <property type="entry name" value="HTH_1"/>
    <property type="match status" value="1"/>
</dbReference>
<dbReference type="Pfam" id="PF03466">
    <property type="entry name" value="LysR_substrate"/>
    <property type="match status" value="1"/>
</dbReference>
<dbReference type="EMBL" id="BSOJ01000021">
    <property type="protein sequence ID" value="GLR26993.1"/>
    <property type="molecule type" value="Genomic_DNA"/>
</dbReference>
<dbReference type="InterPro" id="IPR036388">
    <property type="entry name" value="WH-like_DNA-bd_sf"/>
</dbReference>
<comment type="similarity">
    <text evidence="1">Belongs to the LysR transcriptional regulatory family.</text>
</comment>
<evidence type="ECO:0000256" key="1">
    <source>
        <dbReference type="ARBA" id="ARBA00009437"/>
    </source>
</evidence>
<evidence type="ECO:0000256" key="2">
    <source>
        <dbReference type="ARBA" id="ARBA00023015"/>
    </source>
</evidence>
<dbReference type="PRINTS" id="PR00039">
    <property type="entry name" value="HTHLYSR"/>
</dbReference>
<sequence length="302" mass="33594">MELRHLRYFVTVAEELNFTKAAERLHMAQPPLSTQIKDLENQLGIKLFERSKRHVALTQAGERFLERATRILQDVESARLEAQRFSKGELGELRIGFASSLPYSLMLPKLLFTFQSEHPQVKLQLSELFSNQQLQALADGLLDVGLVRYNGGTLPNDVEVEELGRDSLRLVVNVNHPLAAEESVRFAQLKEESFITFPEGVGSGLPALLQKLAQKAKFTPNIVQQAKEATTQIGLVAAGLGVALLPAPLECIQLPRVRYLPIVDKDAYYTLSAAYRKSDKSPLTLGFLKVLRQLHTDSGGHA</sequence>
<dbReference type="PROSITE" id="PS50931">
    <property type="entry name" value="HTH_LYSR"/>
    <property type="match status" value="1"/>
</dbReference>
<keyword evidence="2" id="KW-0805">Transcription regulation</keyword>
<dbReference type="Gene3D" id="1.10.10.10">
    <property type="entry name" value="Winged helix-like DNA-binding domain superfamily/Winged helix DNA-binding domain"/>
    <property type="match status" value="1"/>
</dbReference>
<feature type="domain" description="HTH lysR-type" evidence="5">
    <location>
        <begin position="1"/>
        <end position="58"/>
    </location>
</feature>
<dbReference type="InterPro" id="IPR005119">
    <property type="entry name" value="LysR_subst-bd"/>
</dbReference>
<evidence type="ECO:0000313" key="6">
    <source>
        <dbReference type="EMBL" id="GLR26993.1"/>
    </source>
</evidence>
<comment type="caution">
    <text evidence="6">The sequence shown here is derived from an EMBL/GenBank/DDBJ whole genome shotgun (WGS) entry which is preliminary data.</text>
</comment>
<accession>A0ABQ5YR41</accession>
<reference evidence="7" key="1">
    <citation type="journal article" date="2019" name="Int. J. Syst. Evol. Microbiol.">
        <title>The Global Catalogue of Microorganisms (GCM) 10K type strain sequencing project: providing services to taxonomists for standard genome sequencing and annotation.</title>
        <authorList>
            <consortium name="The Broad Institute Genomics Platform"/>
            <consortium name="The Broad Institute Genome Sequencing Center for Infectious Disease"/>
            <person name="Wu L."/>
            <person name="Ma J."/>
        </authorList>
    </citation>
    <scope>NUCLEOTIDE SEQUENCE [LARGE SCALE GENOMIC DNA]</scope>
    <source>
        <strain evidence="7">NBRC 105857</strain>
    </source>
</reference>
<proteinExistence type="inferred from homology"/>
<dbReference type="PANTHER" id="PTHR30346">
    <property type="entry name" value="TRANSCRIPTIONAL DUAL REGULATOR HCAR-RELATED"/>
    <property type="match status" value="1"/>
</dbReference>
<dbReference type="SUPFAM" id="SSF46785">
    <property type="entry name" value="Winged helix' DNA-binding domain"/>
    <property type="match status" value="1"/>
</dbReference>
<dbReference type="SUPFAM" id="SSF53850">
    <property type="entry name" value="Periplasmic binding protein-like II"/>
    <property type="match status" value="1"/>
</dbReference>
<evidence type="ECO:0000256" key="4">
    <source>
        <dbReference type="ARBA" id="ARBA00023163"/>
    </source>
</evidence>
<name>A0ABQ5YR41_9BURK</name>
<dbReference type="CDD" id="cd08414">
    <property type="entry name" value="PBP2_LTTR_aromatics_like"/>
    <property type="match status" value="1"/>
</dbReference>
<evidence type="ECO:0000259" key="5">
    <source>
        <dbReference type="PROSITE" id="PS50931"/>
    </source>
</evidence>
<keyword evidence="3" id="KW-0238">DNA-binding</keyword>
<dbReference type="InterPro" id="IPR036390">
    <property type="entry name" value="WH_DNA-bd_sf"/>
</dbReference>
<dbReference type="Proteomes" id="UP001156664">
    <property type="component" value="Unassembled WGS sequence"/>
</dbReference>
<gene>
    <name evidence="6" type="ORF">GCM10007875_20830</name>
</gene>
<dbReference type="InterPro" id="IPR000847">
    <property type="entry name" value="LysR_HTH_N"/>
</dbReference>
<dbReference type="RefSeq" id="WP_284281696.1">
    <property type="nucleotide sequence ID" value="NZ_BSOJ01000021.1"/>
</dbReference>
<dbReference type="PANTHER" id="PTHR30346:SF17">
    <property type="entry name" value="LYSR FAMILY TRANSCRIPTIONAL REGULATOR"/>
    <property type="match status" value="1"/>
</dbReference>